<dbReference type="Gramene" id="KGN49704">
    <property type="protein sequence ID" value="KGN49704"/>
    <property type="gene ID" value="Csa_5G077230"/>
</dbReference>
<reference evidence="2 3" key="1">
    <citation type="journal article" date="2009" name="Nat. Genet.">
        <title>The genome of the cucumber, Cucumis sativus L.</title>
        <authorList>
            <person name="Huang S."/>
            <person name="Li R."/>
            <person name="Zhang Z."/>
            <person name="Li L."/>
            <person name="Gu X."/>
            <person name="Fan W."/>
            <person name="Lucas W.J."/>
            <person name="Wang X."/>
            <person name="Xie B."/>
            <person name="Ni P."/>
            <person name="Ren Y."/>
            <person name="Zhu H."/>
            <person name="Li J."/>
            <person name="Lin K."/>
            <person name="Jin W."/>
            <person name="Fei Z."/>
            <person name="Li G."/>
            <person name="Staub J."/>
            <person name="Kilian A."/>
            <person name="van der Vossen E.A."/>
            <person name="Wu Y."/>
            <person name="Guo J."/>
            <person name="He J."/>
            <person name="Jia Z."/>
            <person name="Ren Y."/>
            <person name="Tian G."/>
            <person name="Lu Y."/>
            <person name="Ruan J."/>
            <person name="Qian W."/>
            <person name="Wang M."/>
            <person name="Huang Q."/>
            <person name="Li B."/>
            <person name="Xuan Z."/>
            <person name="Cao J."/>
            <person name="Asan"/>
            <person name="Wu Z."/>
            <person name="Zhang J."/>
            <person name="Cai Q."/>
            <person name="Bai Y."/>
            <person name="Zhao B."/>
            <person name="Han Y."/>
            <person name="Li Y."/>
            <person name="Li X."/>
            <person name="Wang S."/>
            <person name="Shi Q."/>
            <person name="Liu S."/>
            <person name="Cho W.K."/>
            <person name="Kim J.Y."/>
            <person name="Xu Y."/>
            <person name="Heller-Uszynska K."/>
            <person name="Miao H."/>
            <person name="Cheng Z."/>
            <person name="Zhang S."/>
            <person name="Wu J."/>
            <person name="Yang Y."/>
            <person name="Kang H."/>
            <person name="Li M."/>
            <person name="Liang H."/>
            <person name="Ren X."/>
            <person name="Shi Z."/>
            <person name="Wen M."/>
            <person name="Jian M."/>
            <person name="Yang H."/>
            <person name="Zhang G."/>
            <person name="Yang Z."/>
            <person name="Chen R."/>
            <person name="Liu S."/>
            <person name="Li J."/>
            <person name="Ma L."/>
            <person name="Liu H."/>
            <person name="Zhou Y."/>
            <person name="Zhao J."/>
            <person name="Fang X."/>
            <person name="Li G."/>
            <person name="Fang L."/>
            <person name="Li Y."/>
            <person name="Liu D."/>
            <person name="Zheng H."/>
            <person name="Zhang Y."/>
            <person name="Qin N."/>
            <person name="Li Z."/>
            <person name="Yang G."/>
            <person name="Yang S."/>
            <person name="Bolund L."/>
            <person name="Kristiansen K."/>
            <person name="Zheng H."/>
            <person name="Li S."/>
            <person name="Zhang X."/>
            <person name="Yang H."/>
            <person name="Wang J."/>
            <person name="Sun R."/>
            <person name="Zhang B."/>
            <person name="Jiang S."/>
            <person name="Wang J."/>
            <person name="Du Y."/>
            <person name="Li S."/>
        </authorList>
    </citation>
    <scope>NUCLEOTIDE SEQUENCE [LARGE SCALE GENOMIC DNA]</scope>
    <source>
        <strain evidence="3">cv. 9930</strain>
    </source>
</reference>
<accession>A0A0A0KLG4</accession>
<reference evidence="2 3" key="3">
    <citation type="journal article" date="2010" name="BMC Genomics">
        <title>Transcriptome sequencing and comparative analysis of cucumber flowers with different sex types.</title>
        <authorList>
            <person name="Guo S."/>
            <person name="Zheng Y."/>
            <person name="Joung J.G."/>
            <person name="Liu S."/>
            <person name="Zhang Z."/>
            <person name="Crasta O.R."/>
            <person name="Sobral B.W."/>
            <person name="Xu Y."/>
            <person name="Huang S."/>
            <person name="Fei Z."/>
        </authorList>
    </citation>
    <scope>NUCLEOTIDE SEQUENCE [LARGE SCALE GENOMIC DNA]</scope>
    <source>
        <strain evidence="3">cv. 9930</strain>
    </source>
</reference>
<proteinExistence type="predicted"/>
<feature type="compositionally biased region" description="Acidic residues" evidence="1">
    <location>
        <begin position="87"/>
        <end position="116"/>
    </location>
</feature>
<dbReference type="EMBL" id="CM002926">
    <property type="protein sequence ID" value="KGN49704.1"/>
    <property type="molecule type" value="Genomic_DNA"/>
</dbReference>
<name>A0A0A0KLG4_CUCSA</name>
<evidence type="ECO:0000313" key="2">
    <source>
        <dbReference type="EMBL" id="KGN49704.1"/>
    </source>
</evidence>
<gene>
    <name evidence="2" type="ORF">Csa_5G077230</name>
</gene>
<evidence type="ECO:0000313" key="3">
    <source>
        <dbReference type="Proteomes" id="UP000029981"/>
    </source>
</evidence>
<reference evidence="2 3" key="4">
    <citation type="journal article" date="2011" name="BMC Genomics">
        <title>RNA-Seq improves annotation of protein-coding genes in the cucumber genome.</title>
        <authorList>
            <person name="Li Z."/>
            <person name="Zhang Z."/>
            <person name="Yan P."/>
            <person name="Huang S."/>
            <person name="Fei Z."/>
            <person name="Lin K."/>
        </authorList>
    </citation>
    <scope>NUCLEOTIDE SEQUENCE [LARGE SCALE GENOMIC DNA]</scope>
    <source>
        <strain evidence="3">cv. 9930</strain>
    </source>
</reference>
<organism evidence="2 3">
    <name type="scientific">Cucumis sativus</name>
    <name type="common">Cucumber</name>
    <dbReference type="NCBI Taxonomy" id="3659"/>
    <lineage>
        <taxon>Eukaryota</taxon>
        <taxon>Viridiplantae</taxon>
        <taxon>Streptophyta</taxon>
        <taxon>Embryophyta</taxon>
        <taxon>Tracheophyta</taxon>
        <taxon>Spermatophyta</taxon>
        <taxon>Magnoliopsida</taxon>
        <taxon>eudicotyledons</taxon>
        <taxon>Gunneridae</taxon>
        <taxon>Pentapetalae</taxon>
        <taxon>rosids</taxon>
        <taxon>fabids</taxon>
        <taxon>Cucurbitales</taxon>
        <taxon>Cucurbitaceae</taxon>
        <taxon>Benincaseae</taxon>
        <taxon>Cucumis</taxon>
    </lineage>
</organism>
<sequence>MKFRKMMILWRFLLRKSMNLTNLLCLLKTWMLLKFTNRALQKNLVWNLNLNKMSLPVNWNIKLKKMLKKKTHVNNSAEELSLPHENVEEETEVDGDDALSSDEESLEVKDDQDENDQIPQPEM</sequence>
<feature type="region of interest" description="Disordered" evidence="1">
    <location>
        <begin position="74"/>
        <end position="123"/>
    </location>
</feature>
<evidence type="ECO:0000256" key="1">
    <source>
        <dbReference type="SAM" id="MobiDB-lite"/>
    </source>
</evidence>
<reference evidence="2 3" key="2">
    <citation type="journal article" date="2009" name="PLoS ONE">
        <title>An integrated genetic and cytogenetic map of the cucumber genome.</title>
        <authorList>
            <person name="Ren Y."/>
            <person name="Zhang Z."/>
            <person name="Liu J."/>
            <person name="Staub J.E."/>
            <person name="Han Y."/>
            <person name="Cheng Z."/>
            <person name="Li X."/>
            <person name="Lu J."/>
            <person name="Miao H."/>
            <person name="Kang H."/>
            <person name="Xie B."/>
            <person name="Gu X."/>
            <person name="Wang X."/>
            <person name="Du Y."/>
            <person name="Jin W."/>
            <person name="Huang S."/>
        </authorList>
    </citation>
    <scope>NUCLEOTIDE SEQUENCE [LARGE SCALE GENOMIC DNA]</scope>
    <source>
        <strain evidence="3">cv. 9930</strain>
    </source>
</reference>
<dbReference type="AlphaFoldDB" id="A0A0A0KLG4"/>
<keyword evidence="3" id="KW-1185">Reference proteome</keyword>
<dbReference type="Proteomes" id="UP000029981">
    <property type="component" value="Chromosome 5"/>
</dbReference>
<protein>
    <submittedName>
        <fullName evidence="2">Uncharacterized protein</fullName>
    </submittedName>
</protein>